<dbReference type="GO" id="GO:0016757">
    <property type="term" value="F:glycosyltransferase activity"/>
    <property type="evidence" value="ECO:0007669"/>
    <property type="project" value="UniProtKB-KW"/>
</dbReference>
<dbReference type="RefSeq" id="WP_003083473.1">
    <property type="nucleotide sequence ID" value="NZ_AEUU02000001.1"/>
</dbReference>
<protein>
    <submittedName>
        <fullName evidence="6">Glycosyltransferase, group 2 family protein</fullName>
        <ecNumber evidence="6">2.4.-.-</ecNumber>
    </submittedName>
</protein>
<dbReference type="Gene3D" id="3.90.550.10">
    <property type="entry name" value="Spore Coat Polysaccharide Biosynthesis Protein SpsA, Chain A"/>
    <property type="match status" value="1"/>
</dbReference>
<dbReference type="Pfam" id="PF00535">
    <property type="entry name" value="Glycos_transf_2"/>
    <property type="match status" value="1"/>
</dbReference>
<keyword evidence="4 6" id="KW-0808">Transferase</keyword>
<feature type="domain" description="Glycosyltransferase 2-like" evidence="5">
    <location>
        <begin position="7"/>
        <end position="124"/>
    </location>
</feature>
<dbReference type="SUPFAM" id="SSF53448">
    <property type="entry name" value="Nucleotide-diphospho-sugar transferases"/>
    <property type="match status" value="1"/>
</dbReference>
<evidence type="ECO:0000313" key="7">
    <source>
        <dbReference type="Proteomes" id="UP000005356"/>
    </source>
</evidence>
<dbReference type="EC" id="2.4.-.-" evidence="6"/>
<evidence type="ECO:0000259" key="5">
    <source>
        <dbReference type="Pfam" id="PF00535"/>
    </source>
</evidence>
<gene>
    <name evidence="6" type="ORF">STRPO_0574</name>
</gene>
<comment type="pathway">
    <text evidence="1">Cell wall biogenesis; cell wall polysaccharide biosynthesis.</text>
</comment>
<dbReference type="PANTHER" id="PTHR43179">
    <property type="entry name" value="RHAMNOSYLTRANSFERASE WBBL"/>
    <property type="match status" value="1"/>
</dbReference>
<dbReference type="Proteomes" id="UP000005356">
    <property type="component" value="Unassembled WGS sequence"/>
</dbReference>
<accession>A0ABP2KXY9</accession>
<name>A0ABP2KXY9_STRPO</name>
<comment type="caution">
    <text evidence="6">The sequence shown here is derived from an EMBL/GenBank/DDBJ whole genome shotgun (WGS) entry which is preliminary data.</text>
</comment>
<keyword evidence="3 6" id="KW-0328">Glycosyltransferase</keyword>
<evidence type="ECO:0000256" key="4">
    <source>
        <dbReference type="ARBA" id="ARBA00022679"/>
    </source>
</evidence>
<dbReference type="EMBL" id="AEUU02000001">
    <property type="protein sequence ID" value="EGJ26921.1"/>
    <property type="molecule type" value="Genomic_DNA"/>
</dbReference>
<proteinExistence type="inferred from homology"/>
<keyword evidence="7" id="KW-1185">Reference proteome</keyword>
<dbReference type="PANTHER" id="PTHR43179:SF12">
    <property type="entry name" value="GALACTOFURANOSYLTRANSFERASE GLFT2"/>
    <property type="match status" value="1"/>
</dbReference>
<reference evidence="6 7" key="1">
    <citation type="journal article" date="2014" name="Int. J. Syst. Evol. Microbiol.">
        <title>Phylogenomics and the dynamic genome evolution of the genus Streptococcus.</title>
        <authorList>
            <consortium name="The Broad Institute Genome Sequencing Platform"/>
            <person name="Richards V.P."/>
            <person name="Palmer S.R."/>
            <person name="Pavinski Bitar P.D."/>
            <person name="Qin X."/>
            <person name="Weinstock G.M."/>
            <person name="Highlander S.K."/>
            <person name="Town C.D."/>
            <person name="Burne R.A."/>
            <person name="Stanhope M.J."/>
        </authorList>
    </citation>
    <scope>NUCLEOTIDE SEQUENCE [LARGE SCALE GENOMIC DNA]</scope>
    <source>
        <strain evidence="6 7">Jelinkova 176</strain>
    </source>
</reference>
<evidence type="ECO:0000313" key="6">
    <source>
        <dbReference type="EMBL" id="EGJ26921.1"/>
    </source>
</evidence>
<dbReference type="InterPro" id="IPR029044">
    <property type="entry name" value="Nucleotide-diphossugar_trans"/>
</dbReference>
<organism evidence="6 7">
    <name type="scientific">Streptococcus porcinus str. Jelinkova 176</name>
    <dbReference type="NCBI Taxonomy" id="873448"/>
    <lineage>
        <taxon>Bacteria</taxon>
        <taxon>Bacillati</taxon>
        <taxon>Bacillota</taxon>
        <taxon>Bacilli</taxon>
        <taxon>Lactobacillales</taxon>
        <taxon>Streptococcaceae</taxon>
        <taxon>Streptococcus</taxon>
    </lineage>
</organism>
<evidence type="ECO:0000256" key="1">
    <source>
        <dbReference type="ARBA" id="ARBA00004776"/>
    </source>
</evidence>
<sequence>MPILAGIVTFNPEIQRLKENIEAIKPQVDKVIIVDNGSQNCDEICQVFPDLTIIKLNENLGIATALNKIGNYAIEYAFDWFLTLDQDTVVFNDLIANYKSYINLPNVGILTCLFKDINKTSDESYTSEYEEVTKCITSAAFMKTSVFAKSDKFDEKMFIDLVDYDLNYHYEKLGYKTYRINKIGFLHEIGNASPIKFLGRDAYTSNHSAFRKYYFARNTIYLSKKYGFNKETKNNYIVLRDEFIKIVCFEKHKLSKVTAMGKGIIKGLFMKVDNNDR</sequence>
<comment type="similarity">
    <text evidence="2">Belongs to the glycosyltransferase 2 family.</text>
</comment>
<dbReference type="InterPro" id="IPR001173">
    <property type="entry name" value="Glyco_trans_2-like"/>
</dbReference>
<evidence type="ECO:0000256" key="3">
    <source>
        <dbReference type="ARBA" id="ARBA00022676"/>
    </source>
</evidence>
<evidence type="ECO:0000256" key="2">
    <source>
        <dbReference type="ARBA" id="ARBA00006739"/>
    </source>
</evidence>